<dbReference type="FunFam" id="3.30.30.30:FF:000001">
    <property type="entry name" value="heat shock 70 kDa protein-like"/>
    <property type="match status" value="1"/>
</dbReference>
<name>A0A0E0BG77_9ORYZ</name>
<dbReference type="InterPro" id="IPR043129">
    <property type="entry name" value="ATPase_NBD"/>
</dbReference>
<evidence type="ECO:0000313" key="7">
    <source>
        <dbReference type="Proteomes" id="UP000026961"/>
    </source>
</evidence>
<evidence type="ECO:0000313" key="6">
    <source>
        <dbReference type="EnsemblPlants" id="OGLUM11G05260.1"/>
    </source>
</evidence>
<dbReference type="STRING" id="40148.A0A0E0BG77"/>
<dbReference type="EnsemblPlants" id="OGLUM11G05260.1">
    <property type="protein sequence ID" value="OGLUM11G05260.1"/>
    <property type="gene ID" value="OGLUM11G05260"/>
</dbReference>
<evidence type="ECO:0000256" key="3">
    <source>
        <dbReference type="ARBA" id="ARBA00022741"/>
    </source>
</evidence>
<evidence type="ECO:0000256" key="4">
    <source>
        <dbReference type="ARBA" id="ARBA00022840"/>
    </source>
</evidence>
<evidence type="ECO:0000256" key="5">
    <source>
        <dbReference type="SAM" id="MobiDB-lite"/>
    </source>
</evidence>
<keyword evidence="7" id="KW-1185">Reference proteome</keyword>
<dbReference type="InterPro" id="IPR018181">
    <property type="entry name" value="Heat_shock_70_CS"/>
</dbReference>
<comment type="similarity">
    <text evidence="2">Belongs to the heat shock protein 70 family.</text>
</comment>
<dbReference type="AlphaFoldDB" id="A0A0E0BG77"/>
<dbReference type="FunFam" id="3.90.640.10:FF:000002">
    <property type="entry name" value="Heat shock 70 kDa"/>
    <property type="match status" value="2"/>
</dbReference>
<reference evidence="6" key="2">
    <citation type="submission" date="2018-05" db="EMBL/GenBank/DDBJ databases">
        <title>OgluRS3 (Oryza glumaepatula Reference Sequence Version 3).</title>
        <authorList>
            <person name="Zhang J."/>
            <person name="Kudrna D."/>
            <person name="Lee S."/>
            <person name="Talag J."/>
            <person name="Welchert J."/>
            <person name="Wing R.A."/>
        </authorList>
    </citation>
    <scope>NUCLEOTIDE SEQUENCE [LARGE SCALE GENOMIC DNA]</scope>
</reference>
<dbReference type="HOGENOM" id="CLU_005965_1_0_1"/>
<dbReference type="GO" id="GO:0005788">
    <property type="term" value="C:endoplasmic reticulum lumen"/>
    <property type="evidence" value="ECO:0007669"/>
    <property type="project" value="UniProtKB-SubCell"/>
</dbReference>
<dbReference type="InterPro" id="IPR029047">
    <property type="entry name" value="HSP70_peptide-bd_sf"/>
</dbReference>
<reference evidence="6" key="1">
    <citation type="submission" date="2015-04" db="UniProtKB">
        <authorList>
            <consortium name="EnsemblPlants"/>
        </authorList>
    </citation>
    <scope>IDENTIFICATION</scope>
</reference>
<dbReference type="Gene3D" id="2.60.34.10">
    <property type="entry name" value="Substrate Binding Domain Of DNAk, Chain A, domain 1"/>
    <property type="match status" value="2"/>
</dbReference>
<dbReference type="FunFam" id="3.30.30.30:FF:000005">
    <property type="entry name" value="Heat shock protein ssb1"/>
    <property type="match status" value="1"/>
</dbReference>
<keyword evidence="3" id="KW-0547">Nucleotide-binding</keyword>
<feature type="compositionally biased region" description="Polar residues" evidence="5">
    <location>
        <begin position="604"/>
        <end position="613"/>
    </location>
</feature>
<dbReference type="Pfam" id="PF00012">
    <property type="entry name" value="HSP70"/>
    <property type="match status" value="2"/>
</dbReference>
<dbReference type="PROSITE" id="PS00329">
    <property type="entry name" value="HSP70_2"/>
    <property type="match status" value="1"/>
</dbReference>
<sequence>MGYGPRPSEGASSVIEEDGRSSFHLTLNPKRPLIAEGHQMAASNTTKKGGGGGGGGPAIGIDLGTTYSCVAVRRRYRSEAITNDQGNRITPSCVAFTAADRFVGDAAAQPHQHHLRDKSVQEDIKLWPFKVIAGRDDRPMIVVRHEGKEKQFEPEEISAMVLSKLRDAAVAYLGEPVTDAVITVPVYFNAQREATLDAAAIAGLNVMRIINEPSAAAIAYGLDKMPPPPPPPPPPLASGGGAAGRMVLIFDHGGGTLDVSLLNIGRPGNNNNSDNGSFEFEVKAVAGDTHLGGADFDNAMVKHCINEFIRKNGVAAEGIWSNQKAIRRLRTACERAKRMLSFTTHASIEVDSLHDGIDFCGKMSRSRFEELNKELFVKCVKAVKKCLEDAKMDKNAVDDVVLVGGSSRIPKLQSMIHDFFDEKKLRRNVSPDEAVAYGAAIQASVLNGDADEADDKKQVMILRDITPLSLGIGVNNDHTMSVVIPRNTFIPTKNVRRYTTQFDNQTGASIDVFEGESASTLDNNLLGKFVLSGILPAPRGVPQIDVTFDFDASGVLHVSAEDMGTGRRNFITITNHSGRLKKEEVERMAREARSYNRKRKRPRSSLQMNSGNLLISHRRLWRPHSTPTRVRRQRSGPQSSASSSVSTSTGSTHAILGLELGLRPRRVVRPRRSSIPTLPVLNLKASSSSAKRQRRHGQLVSIATVFQMAATSGNGKQGGGGGPAVGIDLGTTYSCVAVWRHDRSEVIANDQGNRLTPSCVAFADYDDDERFVGDAAVNQAALNPSNTIFEVKRLIGRRFSDESVQQDIKLWPFKVVAGREDKPMIMVRHEGKEKQFMPEEISSMVLAKMRETAEVYLGKTVKNAVITVPVYFNNAQRQATIDAGAIAGLNVMRIINEPAAAALAYGLEQMPVSNKGRMVLVFDLGGGTFDVSLLNIDPGVNPDMGLFEVKATAGDTHLGGADFDNELVNYSLREFKRKHGSMDIESNQKALRRLRTACKRAKRMLSSMAQTTIEVDSLHQGIDFRVIITRSRFEELNKDLFGKCMVAMENCLRDAKVDKGSVDDVVLVGGSTRIPKVQKMLSEFFDGKELCRSINPDEAVACGAAIQASVLCGGTDDKRLVDMLLRDVTPLSLGIEAEDDSMSCIMSVVIPRNTAIPTKKVAEGFTTRYDNQISVTCKVYEGESASIKDNNLLGEFDLCGILQAPRGVPRLDVTFDIDANGVLNVSAEDKDTGQKNSITISNRSGRLNKEEIERMALEAERYKMNRIKQLQIEPVQGN</sequence>
<dbReference type="GO" id="GO:0005524">
    <property type="term" value="F:ATP binding"/>
    <property type="evidence" value="ECO:0007669"/>
    <property type="project" value="UniProtKB-KW"/>
</dbReference>
<dbReference type="eggNOG" id="KOG0101">
    <property type="taxonomic scope" value="Eukaryota"/>
</dbReference>
<evidence type="ECO:0000256" key="2">
    <source>
        <dbReference type="ARBA" id="ARBA00007381"/>
    </source>
</evidence>
<dbReference type="SUPFAM" id="SSF53067">
    <property type="entry name" value="Actin-like ATPase domain"/>
    <property type="match status" value="4"/>
</dbReference>
<dbReference type="Gene3D" id="3.30.420.40">
    <property type="match status" value="4"/>
</dbReference>
<dbReference type="PROSITE" id="PS01036">
    <property type="entry name" value="HSP70_3"/>
    <property type="match status" value="2"/>
</dbReference>
<dbReference type="PANTHER" id="PTHR19375">
    <property type="entry name" value="HEAT SHOCK PROTEIN 70KDA"/>
    <property type="match status" value="1"/>
</dbReference>
<dbReference type="FunFam" id="3.30.420.40:FF:000026">
    <property type="entry name" value="Heat shock protein 70"/>
    <property type="match status" value="1"/>
</dbReference>
<proteinExistence type="inferred from homology"/>
<feature type="region of interest" description="Disordered" evidence="5">
    <location>
        <begin position="589"/>
        <end position="652"/>
    </location>
</feature>
<dbReference type="Gene3D" id="3.90.640.10">
    <property type="entry name" value="Actin, Chain A, domain 4"/>
    <property type="match status" value="2"/>
</dbReference>
<dbReference type="SUPFAM" id="SSF100920">
    <property type="entry name" value="Heat shock protein 70kD (HSP70), peptide-binding domain"/>
    <property type="match status" value="2"/>
</dbReference>
<dbReference type="Gene3D" id="3.30.30.30">
    <property type="match status" value="2"/>
</dbReference>
<dbReference type="InterPro" id="IPR013126">
    <property type="entry name" value="Hsp_70_fam"/>
</dbReference>
<feature type="compositionally biased region" description="Low complexity" evidence="5">
    <location>
        <begin position="639"/>
        <end position="652"/>
    </location>
</feature>
<keyword evidence="4" id="KW-0067">ATP-binding</keyword>
<dbReference type="PRINTS" id="PR00301">
    <property type="entry name" value="HEATSHOCK70"/>
</dbReference>
<accession>A0A0E0BG77</accession>
<organism evidence="6">
    <name type="scientific">Oryza glumipatula</name>
    <dbReference type="NCBI Taxonomy" id="40148"/>
    <lineage>
        <taxon>Eukaryota</taxon>
        <taxon>Viridiplantae</taxon>
        <taxon>Streptophyta</taxon>
        <taxon>Embryophyta</taxon>
        <taxon>Tracheophyta</taxon>
        <taxon>Spermatophyta</taxon>
        <taxon>Magnoliopsida</taxon>
        <taxon>Liliopsida</taxon>
        <taxon>Poales</taxon>
        <taxon>Poaceae</taxon>
        <taxon>BOP clade</taxon>
        <taxon>Oryzoideae</taxon>
        <taxon>Oryzeae</taxon>
        <taxon>Oryzinae</taxon>
        <taxon>Oryza</taxon>
    </lineage>
</organism>
<dbReference type="GO" id="GO:0140662">
    <property type="term" value="F:ATP-dependent protein folding chaperone"/>
    <property type="evidence" value="ECO:0007669"/>
    <property type="project" value="InterPro"/>
</dbReference>
<protein>
    <submittedName>
        <fullName evidence="6">Uncharacterized protein</fullName>
    </submittedName>
</protein>
<dbReference type="Gramene" id="OGLUM11G05260.1">
    <property type="protein sequence ID" value="OGLUM11G05260.1"/>
    <property type="gene ID" value="OGLUM11G05260"/>
</dbReference>
<dbReference type="FunFam" id="2.60.34.10:FF:000012">
    <property type="entry name" value="Heat shock 70 kDa protein"/>
    <property type="match status" value="2"/>
</dbReference>
<dbReference type="PROSITE" id="PS00297">
    <property type="entry name" value="HSP70_1"/>
    <property type="match status" value="2"/>
</dbReference>
<comment type="subcellular location">
    <subcellularLocation>
        <location evidence="1">Endoplasmic reticulum lumen</location>
    </subcellularLocation>
</comment>
<dbReference type="Proteomes" id="UP000026961">
    <property type="component" value="Chromosome 11"/>
</dbReference>
<evidence type="ECO:0000256" key="1">
    <source>
        <dbReference type="ARBA" id="ARBA00004319"/>
    </source>
</evidence>